<dbReference type="AlphaFoldDB" id="A0A3P8F7I3"/>
<sequence length="180" mass="20633">MYCWAPRHDVYCSQRLSSARISCAVRCKSRWHFGSIGALKSPFQIHAVYTTKFGLLVERDLSYMGASAEDQVSLYSLSHPLNELLAVIFKPASDSLTQWLFCWEKSEYRIIGAEDDFLLVFDRLNEVSLMRIRITSEHEVQSAIELMEKRRTEVTSAQGTPVVNPDSTPINAHRLQSEFR</sequence>
<protein>
    <submittedName>
        <fullName evidence="2">Uncharacterized protein</fullName>
    </submittedName>
</protein>
<dbReference type="EMBL" id="UZAH01039001">
    <property type="protein sequence ID" value="VDP55158.1"/>
    <property type="molecule type" value="Genomic_DNA"/>
</dbReference>
<accession>A0A3P8F7I3</accession>
<dbReference type="OrthoDB" id="360521at2759"/>
<proteinExistence type="predicted"/>
<feature type="compositionally biased region" description="Polar residues" evidence="1">
    <location>
        <begin position="155"/>
        <end position="170"/>
    </location>
</feature>
<gene>
    <name evidence="2" type="ORF">HPBE_LOCUS26002</name>
</gene>
<name>A0A3P8F7I3_HELPZ</name>
<organism evidence="2">
    <name type="scientific">Heligmosomoides polygyrus</name>
    <name type="common">Parasitic roundworm</name>
    <dbReference type="NCBI Taxonomy" id="6339"/>
    <lineage>
        <taxon>Eukaryota</taxon>
        <taxon>Metazoa</taxon>
        <taxon>Ecdysozoa</taxon>
        <taxon>Nematoda</taxon>
        <taxon>Chromadorea</taxon>
        <taxon>Rhabditida</taxon>
        <taxon>Rhabditina</taxon>
        <taxon>Rhabditomorpha</taxon>
        <taxon>Strongyloidea</taxon>
        <taxon>Heligmosomidae</taxon>
        <taxon>Heligmosomoides</taxon>
    </lineage>
</organism>
<evidence type="ECO:0000313" key="2">
    <source>
        <dbReference type="EMBL" id="VDP55158.1"/>
    </source>
</evidence>
<evidence type="ECO:0000256" key="1">
    <source>
        <dbReference type="SAM" id="MobiDB-lite"/>
    </source>
</evidence>
<reference evidence="2" key="1">
    <citation type="submission" date="2018-11" db="EMBL/GenBank/DDBJ databases">
        <authorList>
            <consortium name="Pathogen Informatics"/>
        </authorList>
    </citation>
    <scope>NUCLEOTIDE SEQUENCE [LARGE SCALE GENOMIC DNA]</scope>
</reference>
<feature type="region of interest" description="Disordered" evidence="1">
    <location>
        <begin position="155"/>
        <end position="180"/>
    </location>
</feature>